<reference evidence="1 2" key="1">
    <citation type="submission" date="2019-01" db="EMBL/GenBank/DDBJ databases">
        <title>Lactibacter flavus gen. nov., sp. nov., a novel bacterium of the family Propionibacteriaceae isolated from raw milk and dairy products.</title>
        <authorList>
            <person name="Huptas C."/>
            <person name="Wenning M."/>
            <person name="Breitenwieser F."/>
            <person name="Doll E."/>
            <person name="Von Neubeck M."/>
            <person name="Busse H.-J."/>
            <person name="Scherer S."/>
        </authorList>
    </citation>
    <scope>NUCLEOTIDE SEQUENCE [LARGE SCALE GENOMIC DNA]</scope>
    <source>
        <strain evidence="1 2">DSM 22130</strain>
    </source>
</reference>
<dbReference type="PANTHER" id="PTHR35802">
    <property type="entry name" value="PROTEASE SYNTHASE AND SPORULATION PROTEIN PAI 2"/>
    <property type="match status" value="1"/>
</dbReference>
<dbReference type="Pfam" id="PF04299">
    <property type="entry name" value="FMN_bind_2"/>
    <property type="match status" value="1"/>
</dbReference>
<keyword evidence="2" id="KW-1185">Reference proteome</keyword>
<comment type="caution">
    <text evidence="1">The sequence shown here is derived from an EMBL/GenBank/DDBJ whole genome shotgun (WGS) entry which is preliminary data.</text>
</comment>
<evidence type="ECO:0000313" key="1">
    <source>
        <dbReference type="EMBL" id="TBT95868.1"/>
    </source>
</evidence>
<dbReference type="AlphaFoldDB" id="A0A4Q9KMV1"/>
<dbReference type="InterPro" id="IPR012349">
    <property type="entry name" value="Split_barrel_FMN-bd"/>
</dbReference>
<evidence type="ECO:0000313" key="2">
    <source>
        <dbReference type="Proteomes" id="UP000291933"/>
    </source>
</evidence>
<dbReference type="Gene3D" id="2.30.110.10">
    <property type="entry name" value="Electron Transport, Fmn-binding Protein, Chain A"/>
    <property type="match status" value="1"/>
</dbReference>
<dbReference type="SUPFAM" id="SSF50475">
    <property type="entry name" value="FMN-binding split barrel"/>
    <property type="match status" value="1"/>
</dbReference>
<protein>
    <submittedName>
        <fullName evidence="1">FMN-binding negative transcriptional regulator</fullName>
    </submittedName>
</protein>
<gene>
    <name evidence="1" type="ORF">ET996_02505</name>
</gene>
<organism evidence="1 2">
    <name type="scientific">Propioniciclava tarda</name>
    <dbReference type="NCBI Taxonomy" id="433330"/>
    <lineage>
        <taxon>Bacteria</taxon>
        <taxon>Bacillati</taxon>
        <taxon>Actinomycetota</taxon>
        <taxon>Actinomycetes</taxon>
        <taxon>Propionibacteriales</taxon>
        <taxon>Propionibacteriaceae</taxon>
        <taxon>Propioniciclava</taxon>
    </lineage>
</organism>
<proteinExistence type="predicted"/>
<dbReference type="PANTHER" id="PTHR35802:SF1">
    <property type="entry name" value="PROTEASE SYNTHASE AND SPORULATION PROTEIN PAI 2"/>
    <property type="match status" value="1"/>
</dbReference>
<sequence length="252" mass="27439">MLWPRTKPPWPRRTTRSRGRSVYIAKHFELAPERVSELLTSAVTAEVVAAYPEGPEATLLPVSYEADADGGLGSLVAHVTRTNDLWKRTPLGEVLAIVSGPDAYVSPTWFPGYPERAEVPTWNYVTVHAYGQLIVHDDAAWCRSKVARLSASHGYDVDQVDERSMELMLRSIVGIELKLTRVLGKGKLSQNKSTEFLGSVIAGLSERGGAQDEALASAMTQISVPHAAAREELVAGIRAEHQLGFAAPVDRG</sequence>
<dbReference type="EMBL" id="SDMR01000002">
    <property type="protein sequence ID" value="TBT95868.1"/>
    <property type="molecule type" value="Genomic_DNA"/>
</dbReference>
<name>A0A4Q9KMV1_PROTD</name>
<dbReference type="Proteomes" id="UP000291933">
    <property type="component" value="Unassembled WGS sequence"/>
</dbReference>
<dbReference type="OrthoDB" id="9794948at2"/>
<accession>A0A4Q9KMV1</accession>
<dbReference type="InterPro" id="IPR007396">
    <property type="entry name" value="TR_PAI2-type"/>
</dbReference>